<dbReference type="InterPro" id="IPR029033">
    <property type="entry name" value="His_PPase_superfam"/>
</dbReference>
<dbReference type="InterPro" id="IPR050275">
    <property type="entry name" value="PGM_Phosphatase"/>
</dbReference>
<protein>
    <submittedName>
        <fullName evidence="3">Alpha-ribazole phosphatase</fullName>
    </submittedName>
    <submittedName>
        <fullName evidence="4">Histidine phosphatase family protein</fullName>
    </submittedName>
</protein>
<name>A0A099I5E0_CLOIN</name>
<organism evidence="3 5">
    <name type="scientific">Clostridium innocuum</name>
    <dbReference type="NCBI Taxonomy" id="1522"/>
    <lineage>
        <taxon>Bacteria</taxon>
        <taxon>Bacillati</taxon>
        <taxon>Bacillota</taxon>
        <taxon>Clostridia</taxon>
        <taxon>Eubacteriales</taxon>
        <taxon>Clostridiaceae</taxon>
        <taxon>Clostridium</taxon>
    </lineage>
</organism>
<reference evidence="4 6" key="2">
    <citation type="submission" date="2020-02" db="EMBL/GenBank/DDBJ databases">
        <authorList>
            <person name="Kociolek L.K."/>
            <person name="Ozer E.A."/>
        </authorList>
    </citation>
    <scope>NUCLEOTIDE SEQUENCE [LARGE SCALE GENOMIC DNA]</scope>
    <source>
        <strain evidence="4 6">ATCC 14501</strain>
    </source>
</reference>
<evidence type="ECO:0000256" key="1">
    <source>
        <dbReference type="PIRSR" id="PIRSR613078-1"/>
    </source>
</evidence>
<reference evidence="3 5" key="1">
    <citation type="submission" date="2014-08" db="EMBL/GenBank/DDBJ databases">
        <title>Clostridium innocuum, an unnegligible vancomycin-resistant pathogen causing extra-intestinal infections.</title>
        <authorList>
            <person name="Feng Y."/>
            <person name="Chiu C.-H."/>
        </authorList>
    </citation>
    <scope>NUCLEOTIDE SEQUENCE [LARGE SCALE GENOMIC DNA]</scope>
    <source>
        <strain evidence="3 5">AN88</strain>
    </source>
</reference>
<dbReference type="AlphaFoldDB" id="A0A099I5E0"/>
<evidence type="ECO:0000256" key="2">
    <source>
        <dbReference type="PIRSR" id="PIRSR613078-2"/>
    </source>
</evidence>
<feature type="binding site" evidence="2">
    <location>
        <position position="57"/>
    </location>
    <ligand>
        <name>substrate</name>
    </ligand>
</feature>
<dbReference type="Gene3D" id="3.40.50.1240">
    <property type="entry name" value="Phosphoglycerate mutase-like"/>
    <property type="match status" value="1"/>
</dbReference>
<sequence>MGLYFVRHGQTDWNVRGKLQGKSDIALNETGRLQAVETREKLKQVAMDAIYCSPLMRARETAEIINVLWELPIQCDDRLMERSFGDMEGALRKDVPFDDLWAFSSASMFAGGEDTAHFYERVESFLKEILPYAQEKEILIVAHGGVSIPYQCFFEGYACVENLSDLIIANCEVRHYAAKQIQELVKG</sequence>
<dbReference type="SUPFAM" id="SSF53254">
    <property type="entry name" value="Phosphoglycerate mutase-like"/>
    <property type="match status" value="1"/>
</dbReference>
<dbReference type="GeneID" id="61924949"/>
<dbReference type="Pfam" id="PF00300">
    <property type="entry name" value="His_Phos_1"/>
    <property type="match status" value="1"/>
</dbReference>
<dbReference type="EMBL" id="CP048838">
    <property type="protein sequence ID" value="QJA01895.1"/>
    <property type="molecule type" value="Genomic_DNA"/>
</dbReference>
<dbReference type="PANTHER" id="PTHR48100">
    <property type="entry name" value="BROAD-SPECIFICITY PHOSPHATASE YOR283W-RELATED"/>
    <property type="match status" value="1"/>
</dbReference>
<dbReference type="RefSeq" id="WP_002608027.1">
    <property type="nucleotide sequence ID" value="NZ_BAAACC010000022.1"/>
</dbReference>
<dbReference type="EMBL" id="JQIF01000083">
    <property type="protein sequence ID" value="KGJ52108.1"/>
    <property type="molecule type" value="Genomic_DNA"/>
</dbReference>
<dbReference type="GO" id="GO:0016791">
    <property type="term" value="F:phosphatase activity"/>
    <property type="evidence" value="ECO:0007669"/>
    <property type="project" value="TreeGrafter"/>
</dbReference>
<dbReference type="Proteomes" id="UP000503330">
    <property type="component" value="Chromosome"/>
</dbReference>
<dbReference type="PANTHER" id="PTHR48100:SF44">
    <property type="entry name" value="PHOSPHATASE C1620.13-RELATED"/>
    <property type="match status" value="1"/>
</dbReference>
<dbReference type="GO" id="GO:0005829">
    <property type="term" value="C:cytosol"/>
    <property type="evidence" value="ECO:0007669"/>
    <property type="project" value="TreeGrafter"/>
</dbReference>
<evidence type="ECO:0000313" key="6">
    <source>
        <dbReference type="Proteomes" id="UP000503330"/>
    </source>
</evidence>
<dbReference type="SMART" id="SM00855">
    <property type="entry name" value="PGAM"/>
    <property type="match status" value="1"/>
</dbReference>
<dbReference type="InterPro" id="IPR013078">
    <property type="entry name" value="His_Pase_superF_clade-1"/>
</dbReference>
<accession>A0A099I5E0</accession>
<dbReference type="Proteomes" id="UP000030008">
    <property type="component" value="Unassembled WGS sequence"/>
</dbReference>
<dbReference type="CDD" id="cd07067">
    <property type="entry name" value="HP_PGM_like"/>
    <property type="match status" value="1"/>
</dbReference>
<proteinExistence type="predicted"/>
<feature type="active site" description="Proton donor/acceptor" evidence="1">
    <location>
        <position position="81"/>
    </location>
</feature>
<evidence type="ECO:0000313" key="4">
    <source>
        <dbReference type="EMBL" id="QJA01895.1"/>
    </source>
</evidence>
<evidence type="ECO:0000313" key="5">
    <source>
        <dbReference type="Proteomes" id="UP000030008"/>
    </source>
</evidence>
<gene>
    <name evidence="3" type="ORF">CIAN88_16545</name>
    <name evidence="4" type="ORF">G4D54_05390</name>
</gene>
<feature type="binding site" evidence="2">
    <location>
        <begin position="7"/>
        <end position="14"/>
    </location>
    <ligand>
        <name>substrate</name>
    </ligand>
</feature>
<evidence type="ECO:0000313" key="3">
    <source>
        <dbReference type="EMBL" id="KGJ52108.1"/>
    </source>
</evidence>
<feature type="active site" description="Tele-phosphohistidine intermediate" evidence="1">
    <location>
        <position position="8"/>
    </location>
</feature>